<evidence type="ECO:0000256" key="2">
    <source>
        <dbReference type="SAM" id="MobiDB-lite"/>
    </source>
</evidence>
<reference evidence="3 4" key="1">
    <citation type="submission" date="2018-06" db="EMBL/GenBank/DDBJ databases">
        <title>Fusarium incarnatum-equiseti species complex species 28.</title>
        <authorList>
            <person name="Gardiner D.M."/>
        </authorList>
    </citation>
    <scope>NUCLEOTIDE SEQUENCE [LARGE SCALE GENOMIC DNA]</scope>
    <source>
        <strain evidence="3 4">FIESC_28</strain>
    </source>
</reference>
<keyword evidence="4" id="KW-1185">Reference proteome</keyword>
<feature type="region of interest" description="Disordered" evidence="2">
    <location>
        <begin position="1"/>
        <end position="30"/>
    </location>
</feature>
<evidence type="ECO:0000256" key="1">
    <source>
        <dbReference type="SAM" id="Coils"/>
    </source>
</evidence>
<comment type="caution">
    <text evidence="3">The sequence shown here is derived from an EMBL/GenBank/DDBJ whole genome shotgun (WGS) entry which is preliminary data.</text>
</comment>
<feature type="region of interest" description="Disordered" evidence="2">
    <location>
        <begin position="481"/>
        <end position="501"/>
    </location>
</feature>
<evidence type="ECO:0000313" key="4">
    <source>
        <dbReference type="Proteomes" id="UP000253153"/>
    </source>
</evidence>
<accession>A0A366RY51</accession>
<keyword evidence="1" id="KW-0175">Coiled coil</keyword>
<evidence type="ECO:0000313" key="3">
    <source>
        <dbReference type="EMBL" id="RBR21406.1"/>
    </source>
</evidence>
<organism evidence="3 4">
    <name type="scientific">Fusarium coffeatum</name>
    <dbReference type="NCBI Taxonomy" id="231269"/>
    <lineage>
        <taxon>Eukaryota</taxon>
        <taxon>Fungi</taxon>
        <taxon>Dikarya</taxon>
        <taxon>Ascomycota</taxon>
        <taxon>Pezizomycotina</taxon>
        <taxon>Sordariomycetes</taxon>
        <taxon>Hypocreomycetidae</taxon>
        <taxon>Hypocreales</taxon>
        <taxon>Nectriaceae</taxon>
        <taxon>Fusarium</taxon>
        <taxon>Fusarium incarnatum-equiseti species complex</taxon>
    </lineage>
</organism>
<dbReference type="OrthoDB" id="4754366at2759"/>
<dbReference type="Proteomes" id="UP000253153">
    <property type="component" value="Unassembled WGS sequence"/>
</dbReference>
<proteinExistence type="predicted"/>
<dbReference type="RefSeq" id="XP_031016855.1">
    <property type="nucleotide sequence ID" value="XM_031159090.1"/>
</dbReference>
<sequence>MSGRGKRNARGAPAEERPVKRGRTTNDDPWEKALDAAAHMLEEYPPVEIRDTDGIVAQFLKALPEGWTEDDEETVTKMWDDSGLKAKTASFSNPHSAPLLNVWKTSFRLFQRPPLGLVGVTAAMRYQPMTTHSRSRPHIPSTNFCLALSKLLVHPIWTGSFRRVTGALQYAIICRTGDYRALNRISSKAEECLALNSLNQGILKYRHTSTPHPLHKMHRVVRDQARTKGKEISPWSDFLFHSGETLENDTSKRPPILEEFTDFMGVRVLPLTLWDVEMVTKALGSMGNIETEYRMSVEDAFKAWNEQKSDRERPSMTQLPDLYEAFYKEAFREVVSFLKGQSQPQTGDSGSEDDLPESPIHGQNEEEMDVDSERSSSFFEEDNRDITMSDGDLLTMSDDDLLPPDEDQDESESSQEDDASESLGYEIEGPAMDNGDIPFVPGADEGGGMIDAETQLEGLGHMDVGTLSEPEVYNREISPTPQELAMPTGPPRPPRVPVLSELSPRGDYGIIVRLERENRELRDALNKAQEEVQKSEERNQRLQRVHEREIECLERTINNQTNMIESLDESRRDSRNGLDPTATQSDPVLIYLGRQVRRQRDEIEEGRQNLTRVESRFESRMNLLEREVMTQQLESGRLIESTELDSNLVSPGSGRAPSAMRDSPMQGD</sequence>
<feature type="region of interest" description="Disordered" evidence="2">
    <location>
        <begin position="340"/>
        <end position="421"/>
    </location>
</feature>
<protein>
    <submittedName>
        <fullName evidence="3">Uncharacterized protein</fullName>
    </submittedName>
</protein>
<dbReference type="GeneID" id="41994386"/>
<feature type="coiled-coil region" evidence="1">
    <location>
        <begin position="596"/>
        <end position="627"/>
    </location>
</feature>
<gene>
    <name evidence="3" type="ORF">FIESC28_04943</name>
</gene>
<feature type="compositionally biased region" description="Basic and acidic residues" evidence="2">
    <location>
        <begin position="13"/>
        <end position="30"/>
    </location>
</feature>
<dbReference type="AlphaFoldDB" id="A0A366RY51"/>
<feature type="region of interest" description="Disordered" evidence="2">
    <location>
        <begin position="638"/>
        <end position="668"/>
    </location>
</feature>
<feature type="compositionally biased region" description="Polar residues" evidence="2">
    <location>
        <begin position="340"/>
        <end position="349"/>
    </location>
</feature>
<name>A0A366RY51_9HYPO</name>
<dbReference type="EMBL" id="QKXC01000101">
    <property type="protein sequence ID" value="RBR21406.1"/>
    <property type="molecule type" value="Genomic_DNA"/>
</dbReference>
<feature type="compositionally biased region" description="Acidic residues" evidence="2">
    <location>
        <begin position="397"/>
        <end position="420"/>
    </location>
</feature>
<feature type="region of interest" description="Disordered" evidence="2">
    <location>
        <begin position="563"/>
        <end position="587"/>
    </location>
</feature>